<evidence type="ECO:0000313" key="2">
    <source>
        <dbReference type="EMBL" id="MBD7985015.1"/>
    </source>
</evidence>
<dbReference type="RefSeq" id="WP_191694751.1">
    <property type="nucleotide sequence ID" value="NZ_JACSQN010000008.1"/>
</dbReference>
<evidence type="ECO:0000256" key="1">
    <source>
        <dbReference type="SAM" id="Phobius"/>
    </source>
</evidence>
<protein>
    <recommendedName>
        <fullName evidence="4">DUF1129 domain-containing protein</fullName>
    </recommendedName>
</protein>
<feature type="transmembrane region" description="Helical" evidence="1">
    <location>
        <begin position="95"/>
        <end position="116"/>
    </location>
</feature>
<reference evidence="2 3" key="1">
    <citation type="submission" date="2020-08" db="EMBL/GenBank/DDBJ databases">
        <title>A Genomic Blueprint of the Chicken Gut Microbiome.</title>
        <authorList>
            <person name="Gilroy R."/>
            <person name="Ravi A."/>
            <person name="Getino M."/>
            <person name="Pursley I."/>
            <person name="Horton D.L."/>
            <person name="Alikhan N.-F."/>
            <person name="Baker D."/>
            <person name="Gharbi K."/>
            <person name="Hall N."/>
            <person name="Watson M."/>
            <person name="Adriaenssens E.M."/>
            <person name="Foster-Nyarko E."/>
            <person name="Jarju S."/>
            <person name="Secka A."/>
            <person name="Antonio M."/>
            <person name="Oren A."/>
            <person name="Chaudhuri R."/>
            <person name="La Ragione R.M."/>
            <person name="Hildebrand F."/>
            <person name="Pallen M.J."/>
        </authorList>
    </citation>
    <scope>NUCLEOTIDE SEQUENCE [LARGE SCALE GENOMIC DNA]</scope>
    <source>
        <strain evidence="2 3">Sa2YVA2</strain>
    </source>
</reference>
<feature type="transmembrane region" description="Helical" evidence="1">
    <location>
        <begin position="122"/>
        <end position="143"/>
    </location>
</feature>
<dbReference type="Proteomes" id="UP000626786">
    <property type="component" value="Unassembled WGS sequence"/>
</dbReference>
<dbReference type="InterPro" id="IPR047928">
    <property type="entry name" value="Perm_prefix_1"/>
</dbReference>
<keyword evidence="1" id="KW-0812">Transmembrane</keyword>
<dbReference type="EMBL" id="JACSQN010000008">
    <property type="protein sequence ID" value="MBD7985015.1"/>
    <property type="molecule type" value="Genomic_DNA"/>
</dbReference>
<accession>A0ABR8UAE9</accession>
<feature type="transmembrane region" description="Helical" evidence="1">
    <location>
        <begin position="249"/>
        <end position="266"/>
    </location>
</feature>
<gene>
    <name evidence="2" type="ORF">H9649_10490</name>
</gene>
<evidence type="ECO:0008006" key="4">
    <source>
        <dbReference type="Google" id="ProtNLM"/>
    </source>
</evidence>
<feature type="transmembrane region" description="Helical" evidence="1">
    <location>
        <begin position="150"/>
        <end position="171"/>
    </location>
</feature>
<feature type="transmembrane region" description="Helical" evidence="1">
    <location>
        <begin position="177"/>
        <end position="197"/>
    </location>
</feature>
<keyword evidence="1" id="KW-1133">Transmembrane helix</keyword>
<evidence type="ECO:0000313" key="3">
    <source>
        <dbReference type="Proteomes" id="UP000626786"/>
    </source>
</evidence>
<feature type="transmembrane region" description="Helical" evidence="1">
    <location>
        <begin position="278"/>
        <end position="297"/>
    </location>
</feature>
<organism evidence="2 3">
    <name type="scientific">Sporosarcina quadrami</name>
    <dbReference type="NCBI Taxonomy" id="2762234"/>
    <lineage>
        <taxon>Bacteria</taxon>
        <taxon>Bacillati</taxon>
        <taxon>Bacillota</taxon>
        <taxon>Bacilli</taxon>
        <taxon>Bacillales</taxon>
        <taxon>Caryophanaceae</taxon>
        <taxon>Sporosarcina</taxon>
    </lineage>
</organism>
<dbReference type="NCBIfam" id="NF038403">
    <property type="entry name" value="perm_prefix_1"/>
    <property type="match status" value="1"/>
</dbReference>
<name>A0ABR8UAE9_9BACL</name>
<comment type="caution">
    <text evidence="2">The sequence shown here is derived from an EMBL/GenBank/DDBJ whole genome shotgun (WGS) entry which is preliminary data.</text>
</comment>
<feature type="transmembrane region" description="Helical" evidence="1">
    <location>
        <begin position="218"/>
        <end position="243"/>
    </location>
</feature>
<sequence>MDEWPCAKEHGRIDMKPEFIRFVTGIVRQTDCNREEREDLYEELLTHLECSFIDYQKKGYSEEEAMRTAMTNFGTEQEVGDQLQEAMYPYRKGMMLGLSVASLLFAYSVYASQLFIMGDAHILWLILAVLIGMAVLFVTVRPVTSLNRRLWMNGLLLVHLFVYFYGLLLATDVLPPYSVGLTIIAVLILLLGIILIYRTTIYDYPSKRPALWKDAKRLHFINITLGILVVFVTLFFLWALLLFSEVSSIFLLLLIPIGLWMLSYAVQMRLLANQKVTWAYAIVFTQIAAVVVMIFLVRGI</sequence>
<keyword evidence="3" id="KW-1185">Reference proteome</keyword>
<keyword evidence="1" id="KW-0472">Membrane</keyword>
<proteinExistence type="predicted"/>